<evidence type="ECO:0000313" key="2">
    <source>
        <dbReference type="Proteomes" id="UP001177120"/>
    </source>
</evidence>
<keyword evidence="2" id="KW-1185">Reference proteome</keyword>
<dbReference type="EMBL" id="JAFHAP010000008">
    <property type="protein sequence ID" value="MBN2909843.1"/>
    <property type="molecule type" value="Genomic_DNA"/>
</dbReference>
<gene>
    <name evidence="1" type="ORF">JQC72_09935</name>
</gene>
<dbReference type="Proteomes" id="UP001177120">
    <property type="component" value="Unassembled WGS sequence"/>
</dbReference>
<name>A0ABS2WK01_9BACL</name>
<sequence>MDNSDPFYFCHTDSAWAVAGDNASASTMASVGAIRNFGGYQRTRFFPR</sequence>
<accession>A0ABS2WK01</accession>
<dbReference type="RefSeq" id="WP_205495173.1">
    <property type="nucleotide sequence ID" value="NZ_JAFHAP010000008.1"/>
</dbReference>
<comment type="caution">
    <text evidence="1">The sequence shown here is derived from an EMBL/GenBank/DDBJ whole genome shotgun (WGS) entry which is preliminary data.</text>
</comment>
<proteinExistence type="predicted"/>
<protein>
    <submittedName>
        <fullName evidence="1">Uncharacterized protein</fullName>
    </submittedName>
</protein>
<reference evidence="1" key="1">
    <citation type="journal article" date="2024" name="Int. J. Syst. Evol. Microbiol.">
        <title>Polycladomyces zharkentensis sp. nov., a novel thermophilic cellulose- and starch-degrading member of the Bacillota from a geothermal aquifer in Kazakhstan.</title>
        <authorList>
            <person name="Mashzhan A."/>
            <person name="Kistaubayeva A."/>
            <person name="Javier-Lopez R."/>
            <person name="Bissenova U."/>
            <person name="Bissenbay A."/>
            <person name="Birkeland N.K."/>
        </authorList>
    </citation>
    <scope>NUCLEOTIDE SEQUENCE</scope>
    <source>
        <strain evidence="1">ZKZ2T</strain>
    </source>
</reference>
<evidence type="ECO:0000313" key="1">
    <source>
        <dbReference type="EMBL" id="MBN2909843.1"/>
    </source>
</evidence>
<organism evidence="1 2">
    <name type="scientific">Polycladomyces zharkentensis</name>
    <dbReference type="NCBI Taxonomy" id="2807616"/>
    <lineage>
        <taxon>Bacteria</taxon>
        <taxon>Bacillati</taxon>
        <taxon>Bacillota</taxon>
        <taxon>Bacilli</taxon>
        <taxon>Bacillales</taxon>
        <taxon>Thermoactinomycetaceae</taxon>
        <taxon>Polycladomyces</taxon>
    </lineage>
</organism>